<dbReference type="RefSeq" id="WP_236613862.1">
    <property type="nucleotide sequence ID" value="NZ_AURB01000124.1"/>
</dbReference>
<evidence type="ECO:0000256" key="1">
    <source>
        <dbReference type="SAM" id="MobiDB-lite"/>
    </source>
</evidence>
<organism evidence="2 3">
    <name type="scientific">Alicyclobacillus acidoterrestris (strain ATCC 49025 / DSM 3922 / CIP 106132 / NCIMB 13137 / GD3B)</name>
    <dbReference type="NCBI Taxonomy" id="1356854"/>
    <lineage>
        <taxon>Bacteria</taxon>
        <taxon>Bacillati</taxon>
        <taxon>Bacillota</taxon>
        <taxon>Bacilli</taxon>
        <taxon>Bacillales</taxon>
        <taxon>Alicyclobacillaceae</taxon>
        <taxon>Alicyclobacillus</taxon>
    </lineage>
</organism>
<evidence type="ECO:0000313" key="2">
    <source>
        <dbReference type="EMBL" id="UNO48012.1"/>
    </source>
</evidence>
<sequence>MYNYCPHCGKPLPTQPTLPLYPPTAPVYPGDRWFGPTVTCDDWWTGVTDVHPNTPGNTGYREEDER</sequence>
<proteinExistence type="predicted"/>
<evidence type="ECO:0000313" key="3">
    <source>
        <dbReference type="Proteomes" id="UP000829401"/>
    </source>
</evidence>
<dbReference type="Proteomes" id="UP000829401">
    <property type="component" value="Chromosome"/>
</dbReference>
<reference evidence="3" key="1">
    <citation type="journal article" date="2022" name="G3 (Bethesda)">
        <title>Unveiling the complete genome sequence of Alicyclobacillus acidoterrestris DSM 3922T, a taint-producing strain.</title>
        <authorList>
            <person name="Leonardo I.C."/>
            <person name="Barreto Crespo M.T."/>
            <person name="Gaspar F.B."/>
        </authorList>
    </citation>
    <scope>NUCLEOTIDE SEQUENCE [LARGE SCALE GENOMIC DNA]</scope>
    <source>
        <strain evidence="3">DSM 3922</strain>
    </source>
</reference>
<dbReference type="AlphaFoldDB" id="A0A9E6ZEB9"/>
<gene>
    <name evidence="2" type="ORF">K1I37_15160</name>
</gene>
<protein>
    <submittedName>
        <fullName evidence="2">Uncharacterized protein</fullName>
    </submittedName>
</protein>
<name>A0A9E6ZEB9_ALIAG</name>
<feature type="region of interest" description="Disordered" evidence="1">
    <location>
        <begin position="47"/>
        <end position="66"/>
    </location>
</feature>
<dbReference type="EMBL" id="CP080467">
    <property type="protein sequence ID" value="UNO48012.1"/>
    <property type="molecule type" value="Genomic_DNA"/>
</dbReference>
<dbReference type="KEGG" id="aaco:K1I37_15160"/>
<keyword evidence="3" id="KW-1185">Reference proteome</keyword>
<accession>A0A9E6ZEB9</accession>